<proteinExistence type="predicted"/>
<evidence type="ECO:0000313" key="1">
    <source>
        <dbReference type="EMBL" id="AIQ11358.1"/>
    </source>
</evidence>
<gene>
    <name evidence="1" type="ORF">PDUR_04670</name>
</gene>
<keyword evidence="2" id="KW-1185">Reference proteome</keyword>
<reference evidence="1 2" key="1">
    <citation type="submission" date="2014-08" db="EMBL/GenBank/DDBJ databases">
        <title>Comparative genomics of the Paenibacillus odorifer group.</title>
        <authorList>
            <person name="den Bakker H.C."/>
            <person name="Tsai Y.-C."/>
            <person name="Martin N."/>
            <person name="Korlach J."/>
            <person name="Wiedmann M."/>
        </authorList>
    </citation>
    <scope>NUCLEOTIDE SEQUENCE [LARGE SCALE GENOMIC DNA]</scope>
    <source>
        <strain evidence="1 2">DSM 1735</strain>
    </source>
</reference>
<organism evidence="1 2">
    <name type="scientific">Paenibacillus durus</name>
    <name type="common">Paenibacillus azotofixans</name>
    <dbReference type="NCBI Taxonomy" id="44251"/>
    <lineage>
        <taxon>Bacteria</taxon>
        <taxon>Bacillati</taxon>
        <taxon>Bacillota</taxon>
        <taxon>Bacilli</taxon>
        <taxon>Bacillales</taxon>
        <taxon>Paenibacillaceae</taxon>
        <taxon>Paenibacillus</taxon>
    </lineage>
</organism>
<dbReference type="KEGG" id="pdu:PDUR_04670"/>
<name>A0A089HLV2_PAEDU</name>
<dbReference type="EMBL" id="CP009288">
    <property type="protein sequence ID" value="AIQ11358.1"/>
    <property type="molecule type" value="Genomic_DNA"/>
</dbReference>
<accession>A0A089HLV2</accession>
<sequence length="87" mass="10257">MIEGFANPNSKTMLTKDLIIFHLKLELNKEGPGTIPYVATVITRLDLGMFPHMLTWFTKLRIYFIQEKGFYPFIIHSEFFRFVSLNK</sequence>
<dbReference type="Proteomes" id="UP000029409">
    <property type="component" value="Chromosome"/>
</dbReference>
<evidence type="ECO:0000313" key="2">
    <source>
        <dbReference type="Proteomes" id="UP000029409"/>
    </source>
</evidence>
<protein>
    <submittedName>
        <fullName evidence="1">Uncharacterized protein</fullName>
    </submittedName>
</protein>
<dbReference type="STRING" id="44251.PDUR_04670"/>
<dbReference type="AlphaFoldDB" id="A0A089HLV2"/>